<dbReference type="AlphaFoldDB" id="A0A3Q0IIF0"/>
<dbReference type="InterPro" id="IPR038248">
    <property type="entry name" value="Dicer_dimer_sf"/>
</dbReference>
<dbReference type="PANTHER" id="PTHR14950">
    <property type="entry name" value="DICER-RELATED"/>
    <property type="match status" value="1"/>
</dbReference>
<organism evidence="10 11">
    <name type="scientific">Diaphorina citri</name>
    <name type="common">Asian citrus psyllid</name>
    <dbReference type="NCBI Taxonomy" id="121845"/>
    <lineage>
        <taxon>Eukaryota</taxon>
        <taxon>Metazoa</taxon>
        <taxon>Ecdysozoa</taxon>
        <taxon>Arthropoda</taxon>
        <taxon>Hexapoda</taxon>
        <taxon>Insecta</taxon>
        <taxon>Pterygota</taxon>
        <taxon>Neoptera</taxon>
        <taxon>Paraneoptera</taxon>
        <taxon>Hemiptera</taxon>
        <taxon>Sternorrhyncha</taxon>
        <taxon>Psylloidea</taxon>
        <taxon>Psyllidae</taxon>
        <taxon>Diaphorininae</taxon>
        <taxon>Diaphorina</taxon>
    </lineage>
</organism>
<keyword evidence="3" id="KW-0547">Nucleotide-binding</keyword>
<feature type="domain" description="Dicer dsRNA-binding fold" evidence="9">
    <location>
        <begin position="1"/>
        <end position="58"/>
    </location>
</feature>
<dbReference type="STRING" id="121845.A0A3Q0IIF0"/>
<evidence type="ECO:0000259" key="9">
    <source>
        <dbReference type="PROSITE" id="PS51327"/>
    </source>
</evidence>
<keyword evidence="10" id="KW-1185">Reference proteome</keyword>
<name>A0A3Q0IIF0_DIACI</name>
<keyword evidence="7" id="KW-0694">RNA-binding</keyword>
<keyword evidence="4" id="KW-0255">Endonuclease</keyword>
<evidence type="ECO:0000256" key="1">
    <source>
        <dbReference type="ARBA" id="ARBA00022722"/>
    </source>
</evidence>
<evidence type="ECO:0000256" key="4">
    <source>
        <dbReference type="ARBA" id="ARBA00022759"/>
    </source>
</evidence>
<dbReference type="PaxDb" id="121845-A0A3Q0IIF0"/>
<protein>
    <submittedName>
        <fullName evidence="11">Uncharacterized protein LOC103524870</fullName>
    </submittedName>
</protein>
<dbReference type="KEGG" id="dci:103524870"/>
<reference evidence="11" key="1">
    <citation type="submission" date="2025-08" db="UniProtKB">
        <authorList>
            <consortium name="RefSeq"/>
        </authorList>
    </citation>
    <scope>IDENTIFICATION</scope>
</reference>
<dbReference type="InterPro" id="IPR003100">
    <property type="entry name" value="PAZ_dom"/>
</dbReference>
<dbReference type="GeneID" id="103524870"/>
<sequence>MPLSCPIYEEIQGDWYKDGEDTIKLAFQNAAFQAVQRLHQIGELTDELRPVDRYEDPTNDKEWFPNYAVSYYTQFYFTFSRRTISPQKHPFRGAEISKLQRFQTYLFRQVLPDCVKSFMVPTGSSTEYNAFLVVPVEPQPGATDYQINWPLVQRVQNLPVVTEEEPSVDSRKNLQLNPDNYLHNVVIPWYRHNGQRQPYLVTHISPLTSSSRFPDHNLSYSGYYQEKYNTTLYNPNQFMLCVKPVTSNLNFLCPRIGCYDAFAPLRKSSDAHLAGKKRTYTPLDLKSKARSDTLEKLRANQRVDALALDLRDLKLDAANDGTDALDEDLYRKLTAWNLEKDLDEVSIFDVVLNERKMNKVNIPLFTKVNNPTSF</sequence>
<gene>
    <name evidence="11" type="primary">LOC103524870</name>
</gene>
<keyword evidence="5" id="KW-0378">Hydrolase</keyword>
<dbReference type="Proteomes" id="UP000079169">
    <property type="component" value="Unplaced"/>
</dbReference>
<evidence type="ECO:0000256" key="7">
    <source>
        <dbReference type="PROSITE-ProRule" id="PRU00657"/>
    </source>
</evidence>
<dbReference type="SUPFAM" id="SSF101690">
    <property type="entry name" value="PAZ domain"/>
    <property type="match status" value="1"/>
</dbReference>
<dbReference type="PROSITE" id="PS50821">
    <property type="entry name" value="PAZ"/>
    <property type="match status" value="1"/>
</dbReference>
<evidence type="ECO:0000256" key="6">
    <source>
        <dbReference type="ARBA" id="ARBA00022842"/>
    </source>
</evidence>
<feature type="domain" description="PAZ" evidence="8">
    <location>
        <begin position="150"/>
        <end position="257"/>
    </location>
</feature>
<keyword evidence="6" id="KW-0460">Magnesium</keyword>
<dbReference type="GO" id="GO:0016891">
    <property type="term" value="F:RNA endonuclease activity producing 5'-phosphomonoesters, hydrolytic mechanism"/>
    <property type="evidence" value="ECO:0007669"/>
    <property type="project" value="InterPro"/>
</dbReference>
<dbReference type="InterPro" id="IPR005034">
    <property type="entry name" value="Dicer_dimerisation"/>
</dbReference>
<dbReference type="Gene3D" id="2.170.260.10">
    <property type="entry name" value="paz domain"/>
    <property type="match status" value="1"/>
</dbReference>
<evidence type="ECO:0000256" key="5">
    <source>
        <dbReference type="ARBA" id="ARBA00022801"/>
    </source>
</evidence>
<dbReference type="Pfam" id="PF03368">
    <property type="entry name" value="Dicer_dimer"/>
    <property type="match status" value="1"/>
</dbReference>
<evidence type="ECO:0000313" key="11">
    <source>
        <dbReference type="RefSeq" id="XP_026675922.1"/>
    </source>
</evidence>
<dbReference type="GO" id="GO:0003723">
    <property type="term" value="F:RNA binding"/>
    <property type="evidence" value="ECO:0007669"/>
    <property type="project" value="UniProtKB-UniRule"/>
</dbReference>
<dbReference type="GO" id="GO:0046872">
    <property type="term" value="F:metal ion binding"/>
    <property type="evidence" value="ECO:0007669"/>
    <property type="project" value="UniProtKB-KW"/>
</dbReference>
<keyword evidence="2" id="KW-0479">Metal-binding</keyword>
<evidence type="ECO:0000256" key="2">
    <source>
        <dbReference type="ARBA" id="ARBA00022723"/>
    </source>
</evidence>
<keyword evidence="1" id="KW-0540">Nuclease</keyword>
<dbReference type="Gene3D" id="3.30.160.380">
    <property type="entry name" value="Dicer dimerisation domain"/>
    <property type="match status" value="1"/>
</dbReference>
<evidence type="ECO:0000313" key="10">
    <source>
        <dbReference type="Proteomes" id="UP000079169"/>
    </source>
</evidence>
<accession>A0A3Q0IIF0</accession>
<evidence type="ECO:0000256" key="3">
    <source>
        <dbReference type="ARBA" id="ARBA00022741"/>
    </source>
</evidence>
<dbReference type="PROSITE" id="PS51327">
    <property type="entry name" value="DICER_DSRBF"/>
    <property type="match status" value="1"/>
</dbReference>
<proteinExistence type="predicted"/>
<dbReference type="GO" id="GO:0000166">
    <property type="term" value="F:nucleotide binding"/>
    <property type="evidence" value="ECO:0007669"/>
    <property type="project" value="UniProtKB-KW"/>
</dbReference>
<dbReference type="Pfam" id="PF02170">
    <property type="entry name" value="PAZ"/>
    <property type="match status" value="1"/>
</dbReference>
<evidence type="ECO:0000259" key="8">
    <source>
        <dbReference type="PROSITE" id="PS50821"/>
    </source>
</evidence>
<dbReference type="RefSeq" id="XP_026675922.1">
    <property type="nucleotide sequence ID" value="XM_026820121.1"/>
</dbReference>
<dbReference type="InterPro" id="IPR036085">
    <property type="entry name" value="PAZ_dom_sf"/>
</dbReference>